<feature type="transmembrane region" description="Helical" evidence="9">
    <location>
        <begin position="289"/>
        <end position="310"/>
    </location>
</feature>
<gene>
    <name evidence="11" type="ORF">NHX12_018714</name>
</gene>
<dbReference type="PROSITE" id="PS51225">
    <property type="entry name" value="MARVEL"/>
    <property type="match status" value="1"/>
</dbReference>
<evidence type="ECO:0000313" key="12">
    <source>
        <dbReference type="Proteomes" id="UP001148018"/>
    </source>
</evidence>
<feature type="transmembrane region" description="Helical" evidence="9">
    <location>
        <begin position="109"/>
        <end position="129"/>
    </location>
</feature>
<keyword evidence="5 7" id="KW-0472">Membrane</keyword>
<proteinExistence type="inferred from homology"/>
<feature type="transmembrane region" description="Helical" evidence="9">
    <location>
        <begin position="141"/>
        <end position="162"/>
    </location>
</feature>
<keyword evidence="4 9" id="KW-1133">Transmembrane helix</keyword>
<dbReference type="GO" id="GO:0016020">
    <property type="term" value="C:membrane"/>
    <property type="evidence" value="ECO:0007669"/>
    <property type="project" value="UniProtKB-SubCell"/>
</dbReference>
<feature type="compositionally biased region" description="Basic and acidic residues" evidence="8">
    <location>
        <begin position="49"/>
        <end position="64"/>
    </location>
</feature>
<accession>A0A9Q0IYY9</accession>
<evidence type="ECO:0000313" key="11">
    <source>
        <dbReference type="EMBL" id="KAJ3615146.1"/>
    </source>
</evidence>
<feature type="transmembrane region" description="Helical" evidence="9">
    <location>
        <begin position="16"/>
        <end position="36"/>
    </location>
</feature>
<sequence length="321" mass="35895">MPVLALDARDCASPLFLVRMWALLCGCLTFSLVASLEPWQLGNTRHHPQHDPQHDPQHNPRQDPRQQRRHCTFWIACMFTWCFFFTLTLLIHVLNVIRFYSLLPVSWKNLTVTVAVLGALMTLSASVLFPWMVTEHLSPRPLAATVASCLTVLAYCGEVWVIRGQSQEHRGYMASLPGILKILQCWGGCQMIPLFVERIAAANAGELHAGEQAWPLWVSVGLYNVCLLMSLASIAVILCDCTGRCPFPFHRLLAGFSLLGVVFYMVTTVLCVTNVLQLYKQVNTDGSELAIMETVIVSITLLAYTVDFSFSIKQLCERGHG</sequence>
<evidence type="ECO:0000256" key="6">
    <source>
        <dbReference type="ARBA" id="ARBA00034721"/>
    </source>
</evidence>
<evidence type="ECO:0000256" key="7">
    <source>
        <dbReference type="PROSITE-ProRule" id="PRU00581"/>
    </source>
</evidence>
<protein>
    <recommendedName>
        <fullName evidence="10">MARVEL domain-containing protein</fullName>
    </recommendedName>
</protein>
<evidence type="ECO:0000256" key="1">
    <source>
        <dbReference type="ARBA" id="ARBA00004141"/>
    </source>
</evidence>
<evidence type="ECO:0000256" key="4">
    <source>
        <dbReference type="ARBA" id="ARBA00022989"/>
    </source>
</evidence>
<feature type="transmembrane region" description="Helical" evidence="9">
    <location>
        <begin position="216"/>
        <end position="240"/>
    </location>
</feature>
<reference evidence="11" key="1">
    <citation type="submission" date="2022-07" db="EMBL/GenBank/DDBJ databases">
        <title>Chromosome-level genome of Muraenolepis orangiensis.</title>
        <authorList>
            <person name="Kim J."/>
        </authorList>
    </citation>
    <scope>NUCLEOTIDE SEQUENCE</scope>
    <source>
        <strain evidence="11">KU_S4_2022</strain>
        <tissue evidence="11">Muscle</tissue>
    </source>
</reference>
<comment type="caution">
    <text evidence="11">The sequence shown here is derived from an EMBL/GenBank/DDBJ whole genome shotgun (WGS) entry which is preliminary data.</text>
</comment>
<keyword evidence="3" id="KW-0677">Repeat</keyword>
<feature type="region of interest" description="Disordered" evidence="8">
    <location>
        <begin position="44"/>
        <end position="64"/>
    </location>
</feature>
<comment type="subcellular location">
    <subcellularLocation>
        <location evidence="1">Membrane</location>
        <topology evidence="1">Multi-pass membrane protein</topology>
    </subcellularLocation>
</comment>
<evidence type="ECO:0000256" key="9">
    <source>
        <dbReference type="SAM" id="Phobius"/>
    </source>
</evidence>
<evidence type="ECO:0000256" key="3">
    <source>
        <dbReference type="ARBA" id="ARBA00022737"/>
    </source>
</evidence>
<dbReference type="PANTHER" id="PTHR17068">
    <property type="entry name" value="MYELOID-ASSOCIATED DIFFERENTIATION MARKER MYADM FAMILY MEMBER"/>
    <property type="match status" value="1"/>
</dbReference>
<keyword evidence="12" id="KW-1185">Reference proteome</keyword>
<evidence type="ECO:0000259" key="10">
    <source>
        <dbReference type="PROSITE" id="PS51225"/>
    </source>
</evidence>
<name>A0A9Q0IYY9_9TELE</name>
<evidence type="ECO:0000256" key="2">
    <source>
        <dbReference type="ARBA" id="ARBA00022692"/>
    </source>
</evidence>
<feature type="transmembrane region" description="Helical" evidence="9">
    <location>
        <begin position="73"/>
        <end position="97"/>
    </location>
</feature>
<feature type="domain" description="MARVEL" evidence="10">
    <location>
        <begin position="10"/>
        <end position="167"/>
    </location>
</feature>
<keyword evidence="2 7" id="KW-0812">Transmembrane</keyword>
<organism evidence="11 12">
    <name type="scientific">Muraenolepis orangiensis</name>
    <name type="common">Patagonian moray cod</name>
    <dbReference type="NCBI Taxonomy" id="630683"/>
    <lineage>
        <taxon>Eukaryota</taxon>
        <taxon>Metazoa</taxon>
        <taxon>Chordata</taxon>
        <taxon>Craniata</taxon>
        <taxon>Vertebrata</taxon>
        <taxon>Euteleostomi</taxon>
        <taxon>Actinopterygii</taxon>
        <taxon>Neopterygii</taxon>
        <taxon>Teleostei</taxon>
        <taxon>Neoteleostei</taxon>
        <taxon>Acanthomorphata</taxon>
        <taxon>Zeiogadaria</taxon>
        <taxon>Gadariae</taxon>
        <taxon>Gadiformes</taxon>
        <taxon>Muraenolepidoidei</taxon>
        <taxon>Muraenolepididae</taxon>
        <taxon>Muraenolepis</taxon>
    </lineage>
</organism>
<evidence type="ECO:0000256" key="8">
    <source>
        <dbReference type="SAM" id="MobiDB-lite"/>
    </source>
</evidence>
<evidence type="ECO:0000256" key="5">
    <source>
        <dbReference type="ARBA" id="ARBA00023136"/>
    </source>
</evidence>
<dbReference type="OrthoDB" id="9948609at2759"/>
<comment type="similarity">
    <text evidence="6">Belongs to the MAL family.</text>
</comment>
<feature type="transmembrane region" description="Helical" evidence="9">
    <location>
        <begin position="252"/>
        <end position="277"/>
    </location>
</feature>
<dbReference type="InterPro" id="IPR047123">
    <property type="entry name" value="MYADM-like"/>
</dbReference>
<dbReference type="EMBL" id="JANIIK010000034">
    <property type="protein sequence ID" value="KAJ3615146.1"/>
    <property type="molecule type" value="Genomic_DNA"/>
</dbReference>
<dbReference type="InterPro" id="IPR008253">
    <property type="entry name" value="Marvel"/>
</dbReference>
<dbReference type="Proteomes" id="UP001148018">
    <property type="component" value="Unassembled WGS sequence"/>
</dbReference>
<dbReference type="PANTHER" id="PTHR17068:SF3">
    <property type="entry name" value="MYELOID-ASSOCIATED DIFFERENTIATION MARKER"/>
    <property type="match status" value="1"/>
</dbReference>
<dbReference type="Pfam" id="PF01284">
    <property type="entry name" value="MARVEL"/>
    <property type="match status" value="1"/>
</dbReference>
<dbReference type="AlphaFoldDB" id="A0A9Q0IYY9"/>